<evidence type="ECO:0000256" key="2">
    <source>
        <dbReference type="ARBA" id="ARBA00023157"/>
    </source>
</evidence>
<organism evidence="4 5">
    <name type="scientific">Hibiscus syriacus</name>
    <name type="common">Rose of Sharon</name>
    <dbReference type="NCBI Taxonomy" id="106335"/>
    <lineage>
        <taxon>Eukaryota</taxon>
        <taxon>Viridiplantae</taxon>
        <taxon>Streptophyta</taxon>
        <taxon>Embryophyta</taxon>
        <taxon>Tracheophyta</taxon>
        <taxon>Spermatophyta</taxon>
        <taxon>Magnoliopsida</taxon>
        <taxon>eudicotyledons</taxon>
        <taxon>Gunneridae</taxon>
        <taxon>Pentapetalae</taxon>
        <taxon>rosids</taxon>
        <taxon>malvids</taxon>
        <taxon>Malvales</taxon>
        <taxon>Malvaceae</taxon>
        <taxon>Malvoideae</taxon>
        <taxon>Hibiscus</taxon>
    </lineage>
</organism>
<dbReference type="AlphaFoldDB" id="A0A6A3AFN2"/>
<dbReference type="PANTHER" id="PTHR39244">
    <property type="entry name" value="NATTERIN-4"/>
    <property type="match status" value="1"/>
</dbReference>
<proteinExistence type="inferred from homology"/>
<dbReference type="EMBL" id="VEPZ02001004">
    <property type="protein sequence ID" value="KAE8702926.1"/>
    <property type="molecule type" value="Genomic_DNA"/>
</dbReference>
<comment type="similarity">
    <text evidence="1">Belongs to the aerolysin family.</text>
</comment>
<dbReference type="SUPFAM" id="SSF56973">
    <property type="entry name" value="Aerolisin/ETX pore-forming domain"/>
    <property type="match status" value="1"/>
</dbReference>
<dbReference type="Gene3D" id="2.170.15.10">
    <property type="entry name" value="Proaerolysin, chain A, domain 3"/>
    <property type="match status" value="1"/>
</dbReference>
<dbReference type="Proteomes" id="UP000436088">
    <property type="component" value="Unassembled WGS sequence"/>
</dbReference>
<dbReference type="PANTHER" id="PTHR39244:SF5">
    <property type="entry name" value="NATTERIN-3-LIKE"/>
    <property type="match status" value="1"/>
</dbReference>
<keyword evidence="5" id="KW-1185">Reference proteome</keyword>
<dbReference type="InterPro" id="IPR053237">
    <property type="entry name" value="Natterin_C"/>
</dbReference>
<evidence type="ECO:0000259" key="3">
    <source>
        <dbReference type="Pfam" id="PF01117"/>
    </source>
</evidence>
<evidence type="ECO:0000256" key="1">
    <source>
        <dbReference type="ARBA" id="ARBA00009831"/>
    </source>
</evidence>
<dbReference type="Pfam" id="PF01117">
    <property type="entry name" value="Aerolysin"/>
    <property type="match status" value="1"/>
</dbReference>
<gene>
    <name evidence="4" type="ORF">F3Y22_tig00110478pilonHSYRG00045</name>
</gene>
<dbReference type="InterPro" id="IPR055267">
    <property type="entry name" value="Aerolysin-like_C"/>
</dbReference>
<evidence type="ECO:0000313" key="4">
    <source>
        <dbReference type="EMBL" id="KAE8702926.1"/>
    </source>
</evidence>
<reference evidence="4" key="1">
    <citation type="submission" date="2019-09" db="EMBL/GenBank/DDBJ databases">
        <title>Draft genome information of white flower Hibiscus syriacus.</title>
        <authorList>
            <person name="Kim Y.-M."/>
        </authorList>
    </citation>
    <scope>NUCLEOTIDE SEQUENCE [LARGE SCALE GENOMIC DNA]</scope>
    <source>
        <strain evidence="4">YM2019G1</strain>
    </source>
</reference>
<protein>
    <recommendedName>
        <fullName evidence="3">Aerolysin-like C-terminal domain-containing protein</fullName>
    </recommendedName>
</protein>
<feature type="domain" description="Aerolysin-like C-terminal" evidence="3">
    <location>
        <begin position="10"/>
        <end position="134"/>
    </location>
</feature>
<sequence>MASASRLTLPRVYDNETVVLVEKSAINTDQNSSTTVDLRLSYEDVKSTVWKTKLSLKLEAKGSFDVDSMPTIGDGEKVEIIELEQRQNELDETKITTEIKEVVHRVVVPPMTKVVLSLIAAKGKGDVPFTFTQSDTLNVGDTYITEVEDDTYTVSNY</sequence>
<comment type="caution">
    <text evidence="4">The sequence shown here is derived from an EMBL/GenBank/DDBJ whole genome shotgun (WGS) entry which is preliminary data.</text>
</comment>
<keyword evidence="2" id="KW-1015">Disulfide bond</keyword>
<name>A0A6A3AFN2_HIBSY</name>
<evidence type="ECO:0000313" key="5">
    <source>
        <dbReference type="Proteomes" id="UP000436088"/>
    </source>
</evidence>
<accession>A0A6A3AFN2</accession>